<accession>A0A7C4PL08</accession>
<dbReference type="PANTHER" id="PTHR43141:SF5">
    <property type="entry name" value="CYTOCHROME BD-I UBIQUINOL OXIDASE SUBUNIT 2"/>
    <property type="match status" value="1"/>
</dbReference>
<dbReference type="GO" id="GO:0005886">
    <property type="term" value="C:plasma membrane"/>
    <property type="evidence" value="ECO:0007669"/>
    <property type="project" value="UniProtKB-SubCell"/>
</dbReference>
<evidence type="ECO:0000313" key="13">
    <source>
        <dbReference type="EMBL" id="HGS21546.1"/>
    </source>
</evidence>
<dbReference type="EMBL" id="DSYK01000335">
    <property type="protein sequence ID" value="HGS21546.1"/>
    <property type="molecule type" value="Genomic_DNA"/>
</dbReference>
<dbReference type="GO" id="GO:0019646">
    <property type="term" value="P:aerobic electron transport chain"/>
    <property type="evidence" value="ECO:0007669"/>
    <property type="project" value="TreeGrafter"/>
</dbReference>
<protein>
    <submittedName>
        <fullName evidence="13">Cytochrome d ubiquinol oxidase subunit II</fullName>
    </submittedName>
</protein>
<evidence type="ECO:0000256" key="5">
    <source>
        <dbReference type="ARBA" id="ARBA00022617"/>
    </source>
</evidence>
<evidence type="ECO:0000256" key="12">
    <source>
        <dbReference type="SAM" id="Phobius"/>
    </source>
</evidence>
<comment type="similarity">
    <text evidence="2">Belongs to the cytochrome ubiquinol oxidase subunit 2 family.</text>
</comment>
<name>A0A7C4PL08_9CHLR</name>
<dbReference type="GO" id="GO:0070069">
    <property type="term" value="C:cytochrome complex"/>
    <property type="evidence" value="ECO:0007669"/>
    <property type="project" value="TreeGrafter"/>
</dbReference>
<feature type="transmembrane region" description="Helical" evidence="12">
    <location>
        <begin position="200"/>
        <end position="217"/>
    </location>
</feature>
<dbReference type="NCBIfam" id="TIGR00203">
    <property type="entry name" value="cydB"/>
    <property type="match status" value="1"/>
</dbReference>
<dbReference type="GO" id="GO:0009055">
    <property type="term" value="F:electron transfer activity"/>
    <property type="evidence" value="ECO:0007669"/>
    <property type="project" value="TreeGrafter"/>
</dbReference>
<feature type="transmembrane region" description="Helical" evidence="12">
    <location>
        <begin position="229"/>
        <end position="247"/>
    </location>
</feature>
<keyword evidence="9 12" id="KW-1133">Transmembrane helix</keyword>
<dbReference type="PANTHER" id="PTHR43141">
    <property type="entry name" value="CYTOCHROME BD2 SUBUNIT II"/>
    <property type="match status" value="1"/>
</dbReference>
<evidence type="ECO:0000256" key="4">
    <source>
        <dbReference type="ARBA" id="ARBA00022475"/>
    </source>
</evidence>
<dbReference type="InterPro" id="IPR003317">
    <property type="entry name" value="Cyt-d_oxidase_su2"/>
</dbReference>
<keyword evidence="8" id="KW-0249">Electron transport</keyword>
<evidence type="ECO:0000256" key="3">
    <source>
        <dbReference type="ARBA" id="ARBA00022448"/>
    </source>
</evidence>
<evidence type="ECO:0000256" key="6">
    <source>
        <dbReference type="ARBA" id="ARBA00022692"/>
    </source>
</evidence>
<evidence type="ECO:0000256" key="1">
    <source>
        <dbReference type="ARBA" id="ARBA00004651"/>
    </source>
</evidence>
<feature type="transmembrane region" description="Helical" evidence="12">
    <location>
        <begin position="6"/>
        <end position="36"/>
    </location>
</feature>
<feature type="transmembrane region" description="Helical" evidence="12">
    <location>
        <begin position="158"/>
        <end position="180"/>
    </location>
</feature>
<feature type="transmembrane region" description="Helical" evidence="12">
    <location>
        <begin position="254"/>
        <end position="274"/>
    </location>
</feature>
<dbReference type="AlphaFoldDB" id="A0A7C4PL08"/>
<keyword evidence="5" id="KW-0349">Heme</keyword>
<feature type="transmembrane region" description="Helical" evidence="12">
    <location>
        <begin position="82"/>
        <end position="102"/>
    </location>
</feature>
<evidence type="ECO:0000256" key="8">
    <source>
        <dbReference type="ARBA" id="ARBA00022982"/>
    </source>
</evidence>
<organism evidence="13">
    <name type="scientific">Anaerolinea thermolimosa</name>
    <dbReference type="NCBI Taxonomy" id="229919"/>
    <lineage>
        <taxon>Bacteria</taxon>
        <taxon>Bacillati</taxon>
        <taxon>Chloroflexota</taxon>
        <taxon>Anaerolineae</taxon>
        <taxon>Anaerolineales</taxon>
        <taxon>Anaerolineaceae</taxon>
        <taxon>Anaerolinea</taxon>
    </lineage>
</organism>
<dbReference type="GO" id="GO:0046872">
    <property type="term" value="F:metal ion binding"/>
    <property type="evidence" value="ECO:0007669"/>
    <property type="project" value="UniProtKB-KW"/>
</dbReference>
<evidence type="ECO:0000256" key="9">
    <source>
        <dbReference type="ARBA" id="ARBA00022989"/>
    </source>
</evidence>
<comment type="subcellular location">
    <subcellularLocation>
        <location evidence="1">Cell membrane</location>
        <topology evidence="1">Multi-pass membrane protein</topology>
    </subcellularLocation>
</comment>
<reference evidence="13" key="1">
    <citation type="journal article" date="2020" name="mSystems">
        <title>Genome- and Community-Level Interaction Insights into Carbon Utilization and Element Cycling Functions of Hydrothermarchaeota in Hydrothermal Sediment.</title>
        <authorList>
            <person name="Zhou Z."/>
            <person name="Liu Y."/>
            <person name="Xu W."/>
            <person name="Pan J."/>
            <person name="Luo Z.H."/>
            <person name="Li M."/>
        </authorList>
    </citation>
    <scope>NUCLEOTIDE SEQUENCE [LARGE SCALE GENOMIC DNA]</scope>
    <source>
        <strain evidence="13">SpSt-573</strain>
    </source>
</reference>
<sequence>MDLNTLWFVLIAVLYIGFFVLEGFDMGVGILLPVLGKDDQTRRMMINTIGPHWDGNEVWLITAGGATFAAFPHWYATLFSGFYLPLFLILLALIVRGVAFEFRSKGDHPRWRSLWDWAIFFGSLIPAFLFGVAFTNFIRGVPIDETMMYVGGFWNLLNPFALLGGFVAVTGFTLHGAIFLSLKTDGDLRKAAEDAAWKAWPAAVITMVLYTVVMYFLTDILQQLGVNPGPVPVGAGIALLAAGYLIYIRRSGWAFFLTSLAIVFATTTIFMVLYPRVLVSSLDPAYSLTIYNASSSPYTLRVMSIVALIFVPIVLAYQAWTYWIFRKRVGGQSELHY</sequence>
<keyword evidence="4" id="KW-1003">Cell membrane</keyword>
<feature type="transmembrane region" description="Helical" evidence="12">
    <location>
        <begin position="114"/>
        <end position="138"/>
    </location>
</feature>
<keyword evidence="3" id="KW-0813">Transport</keyword>
<dbReference type="GO" id="GO:0016682">
    <property type="term" value="F:oxidoreductase activity, acting on diphenols and related substances as donors, oxygen as acceptor"/>
    <property type="evidence" value="ECO:0007669"/>
    <property type="project" value="TreeGrafter"/>
</dbReference>
<evidence type="ECO:0000256" key="7">
    <source>
        <dbReference type="ARBA" id="ARBA00022723"/>
    </source>
</evidence>
<comment type="caution">
    <text evidence="13">The sequence shown here is derived from an EMBL/GenBank/DDBJ whole genome shotgun (WGS) entry which is preliminary data.</text>
</comment>
<dbReference type="PIRSF" id="PIRSF000267">
    <property type="entry name" value="Cyt_oxidse_sub2"/>
    <property type="match status" value="1"/>
</dbReference>
<proteinExistence type="inferred from homology"/>
<evidence type="ECO:0000256" key="10">
    <source>
        <dbReference type="ARBA" id="ARBA00023004"/>
    </source>
</evidence>
<keyword evidence="11 12" id="KW-0472">Membrane</keyword>
<dbReference type="Pfam" id="PF02322">
    <property type="entry name" value="Cyt_bd_oxida_II"/>
    <property type="match status" value="1"/>
</dbReference>
<feature type="transmembrane region" description="Helical" evidence="12">
    <location>
        <begin position="302"/>
        <end position="325"/>
    </location>
</feature>
<gene>
    <name evidence="13" type="primary">cydB</name>
    <name evidence="13" type="ORF">ENT37_06730</name>
</gene>
<evidence type="ECO:0000256" key="11">
    <source>
        <dbReference type="ARBA" id="ARBA00023136"/>
    </source>
</evidence>
<evidence type="ECO:0000256" key="2">
    <source>
        <dbReference type="ARBA" id="ARBA00007543"/>
    </source>
</evidence>
<keyword evidence="7" id="KW-0479">Metal-binding</keyword>
<keyword evidence="10" id="KW-0408">Iron</keyword>
<keyword evidence="6 12" id="KW-0812">Transmembrane</keyword>